<evidence type="ECO:0000256" key="3">
    <source>
        <dbReference type="ARBA" id="ARBA00022989"/>
    </source>
</evidence>
<name>A0A5N6R0R1_9ROSI</name>
<feature type="region of interest" description="Disordered" evidence="5">
    <location>
        <begin position="1"/>
        <end position="55"/>
    </location>
</feature>
<feature type="compositionally biased region" description="Basic and acidic residues" evidence="5">
    <location>
        <begin position="1"/>
        <end position="18"/>
    </location>
</feature>
<dbReference type="InterPro" id="IPR004864">
    <property type="entry name" value="LEA_2"/>
</dbReference>
<keyword evidence="2 6" id="KW-0812">Transmembrane</keyword>
<evidence type="ECO:0000313" key="8">
    <source>
        <dbReference type="EMBL" id="KAE8022194.1"/>
    </source>
</evidence>
<proteinExistence type="predicted"/>
<dbReference type="OrthoDB" id="1917746at2759"/>
<dbReference type="InterPro" id="IPR044839">
    <property type="entry name" value="NDR1-like"/>
</dbReference>
<evidence type="ECO:0000256" key="4">
    <source>
        <dbReference type="ARBA" id="ARBA00023136"/>
    </source>
</evidence>
<dbReference type="Pfam" id="PF03168">
    <property type="entry name" value="LEA_2"/>
    <property type="match status" value="1"/>
</dbReference>
<evidence type="ECO:0000256" key="6">
    <source>
        <dbReference type="SAM" id="Phobius"/>
    </source>
</evidence>
<dbReference type="GO" id="GO:0098542">
    <property type="term" value="P:defense response to other organism"/>
    <property type="evidence" value="ECO:0007669"/>
    <property type="project" value="InterPro"/>
</dbReference>
<comment type="subcellular location">
    <subcellularLocation>
        <location evidence="1">Membrane</location>
        <topology evidence="1">Single-pass membrane protein</topology>
    </subcellularLocation>
</comment>
<keyword evidence="3 6" id="KW-1133">Transmembrane helix</keyword>
<dbReference type="GO" id="GO:0005886">
    <property type="term" value="C:plasma membrane"/>
    <property type="evidence" value="ECO:0007669"/>
    <property type="project" value="TreeGrafter"/>
</dbReference>
<protein>
    <recommendedName>
        <fullName evidence="7">Late embryogenesis abundant protein LEA-2 subgroup domain-containing protein</fullName>
    </recommendedName>
</protein>
<feature type="transmembrane region" description="Helical" evidence="6">
    <location>
        <begin position="65"/>
        <end position="88"/>
    </location>
</feature>
<feature type="domain" description="Late embryogenesis abundant protein LEA-2 subgroup" evidence="7">
    <location>
        <begin position="120"/>
        <end position="223"/>
    </location>
</feature>
<evidence type="ECO:0000256" key="1">
    <source>
        <dbReference type="ARBA" id="ARBA00004167"/>
    </source>
</evidence>
<evidence type="ECO:0000313" key="9">
    <source>
        <dbReference type="Proteomes" id="UP000327013"/>
    </source>
</evidence>
<sequence length="251" mass="27815">MSDHQKIHPVAHDVEAPHTPRAPLVPPGATKSDGAEQYPPHRRTIPVTHARPPKRRSCCCRCFCWTISLLLLLVIIIGAVIGILFLVFQPKLPKFSVDKLQITQLTTGTDNSLNSTFDVTVTARNPNKKIGIYYEGGSQISGWYTDTKLCEGALPKFYQGHRNTTVLILSLTGQSQNATELVGALQQQQQETGNIPLDIKVNQPVRVKLGKLKLFEVKFKVSCRLAVAMDSISANNEITIQSSSCKFRLRL</sequence>
<evidence type="ECO:0000256" key="5">
    <source>
        <dbReference type="SAM" id="MobiDB-lite"/>
    </source>
</evidence>
<dbReference type="AlphaFoldDB" id="A0A5N6R0R1"/>
<keyword evidence="4 6" id="KW-0472">Membrane</keyword>
<keyword evidence="9" id="KW-1185">Reference proteome</keyword>
<evidence type="ECO:0000259" key="7">
    <source>
        <dbReference type="Pfam" id="PF03168"/>
    </source>
</evidence>
<dbReference type="Proteomes" id="UP000327013">
    <property type="component" value="Chromosome 3"/>
</dbReference>
<dbReference type="EMBL" id="CM017323">
    <property type="protein sequence ID" value="KAE8022194.1"/>
    <property type="molecule type" value="Genomic_DNA"/>
</dbReference>
<dbReference type="PANTHER" id="PTHR31234:SF72">
    <property type="entry name" value="NDR1_HIN1-LIKE PROTEIN 6"/>
    <property type="match status" value="1"/>
</dbReference>
<gene>
    <name evidence="8" type="ORF">FH972_008018</name>
</gene>
<dbReference type="PANTHER" id="PTHR31234">
    <property type="entry name" value="LATE EMBRYOGENESIS ABUNDANT (LEA) HYDROXYPROLINE-RICH GLYCOPROTEIN FAMILY"/>
    <property type="match status" value="1"/>
</dbReference>
<reference evidence="8 9" key="1">
    <citation type="submission" date="2019-06" db="EMBL/GenBank/DDBJ databases">
        <title>A chromosomal-level reference genome of Carpinus fangiana (Coryloideae, Betulaceae).</title>
        <authorList>
            <person name="Yang X."/>
            <person name="Wang Z."/>
            <person name="Zhang L."/>
            <person name="Hao G."/>
            <person name="Liu J."/>
            <person name="Yang Y."/>
        </authorList>
    </citation>
    <scope>NUCLEOTIDE SEQUENCE [LARGE SCALE GENOMIC DNA]</scope>
    <source>
        <strain evidence="8">Cfa_2016G</strain>
        <tissue evidence="8">Leaf</tissue>
    </source>
</reference>
<evidence type="ECO:0000256" key="2">
    <source>
        <dbReference type="ARBA" id="ARBA00022692"/>
    </source>
</evidence>
<accession>A0A5N6R0R1</accession>
<organism evidence="8 9">
    <name type="scientific">Carpinus fangiana</name>
    <dbReference type="NCBI Taxonomy" id="176857"/>
    <lineage>
        <taxon>Eukaryota</taxon>
        <taxon>Viridiplantae</taxon>
        <taxon>Streptophyta</taxon>
        <taxon>Embryophyta</taxon>
        <taxon>Tracheophyta</taxon>
        <taxon>Spermatophyta</taxon>
        <taxon>Magnoliopsida</taxon>
        <taxon>eudicotyledons</taxon>
        <taxon>Gunneridae</taxon>
        <taxon>Pentapetalae</taxon>
        <taxon>rosids</taxon>
        <taxon>fabids</taxon>
        <taxon>Fagales</taxon>
        <taxon>Betulaceae</taxon>
        <taxon>Carpinus</taxon>
    </lineage>
</organism>